<evidence type="ECO:0000313" key="11">
    <source>
        <dbReference type="EMBL" id="SIS47292.1"/>
    </source>
</evidence>
<comment type="pathway">
    <text evidence="1">Amino-acid biosynthesis; L-arginine biosynthesis; N(2)-acetyl-L-ornithine from L-glutamate: step 2/4.</text>
</comment>
<comment type="catalytic activity">
    <reaction evidence="9">
        <text>N-acetyl-L-glutamate + ATP = N-acetyl-L-glutamyl 5-phosphate + ADP</text>
        <dbReference type="Rhea" id="RHEA:14629"/>
        <dbReference type="ChEBI" id="CHEBI:30616"/>
        <dbReference type="ChEBI" id="CHEBI:44337"/>
        <dbReference type="ChEBI" id="CHEBI:57936"/>
        <dbReference type="ChEBI" id="CHEBI:456216"/>
        <dbReference type="EC" id="2.7.2.8"/>
    </reaction>
</comment>
<evidence type="ECO:0000256" key="3">
    <source>
        <dbReference type="ARBA" id="ARBA00022571"/>
    </source>
</evidence>
<evidence type="ECO:0000256" key="1">
    <source>
        <dbReference type="ARBA" id="ARBA00004828"/>
    </source>
</evidence>
<keyword evidence="7 11" id="KW-0418">Kinase</keyword>
<sequence>MLDELEKDFLLNIKELMSDYHLLIVHGAGPAISAKLMTQNVDAPFINGLRKTTRSAMEVVESVLGGTKNRELTGKLISEGVDAVGVRGCDQIISAEFLDYASYGYVGASPQVDTKLLHHLLEGDFLPVVAPLGRTLNGDIVNVNADTAASGIAKALGADKLIFVTDVPGVMKNEQVLDRLTSEEIELLIEEDTIYGGMIPKVRAAEEALSEKLQESVIVSGKQPILKNGKWKGTIINKERKGTFI</sequence>
<evidence type="ECO:0000256" key="4">
    <source>
        <dbReference type="ARBA" id="ARBA00022605"/>
    </source>
</evidence>
<feature type="domain" description="Aspartate/glutamate/uridylate kinase" evidence="10">
    <location>
        <begin position="8"/>
        <end position="219"/>
    </location>
</feature>
<reference evidence="12" key="1">
    <citation type="submission" date="2017-01" db="EMBL/GenBank/DDBJ databases">
        <authorList>
            <person name="Varghese N."/>
            <person name="Submissions S."/>
        </authorList>
    </citation>
    <scope>NUCLEOTIDE SEQUENCE [LARGE SCALE GENOMIC DNA]</scope>
    <source>
        <strain evidence="12">DSM 23127</strain>
    </source>
</reference>
<dbReference type="GO" id="GO:0003991">
    <property type="term" value="F:acetylglutamate kinase activity"/>
    <property type="evidence" value="ECO:0007669"/>
    <property type="project" value="UniProtKB-EC"/>
</dbReference>
<evidence type="ECO:0000256" key="2">
    <source>
        <dbReference type="ARBA" id="ARBA00013065"/>
    </source>
</evidence>
<keyword evidence="12" id="KW-1185">Reference proteome</keyword>
<dbReference type="EC" id="2.7.2.8" evidence="2"/>
<dbReference type="GO" id="GO:0005524">
    <property type="term" value="F:ATP binding"/>
    <property type="evidence" value="ECO:0007669"/>
    <property type="project" value="UniProtKB-KW"/>
</dbReference>
<keyword evidence="5" id="KW-0808">Transferase</keyword>
<evidence type="ECO:0000256" key="6">
    <source>
        <dbReference type="ARBA" id="ARBA00022741"/>
    </source>
</evidence>
<proteinExistence type="predicted"/>
<keyword evidence="6" id="KW-0547">Nucleotide-binding</keyword>
<dbReference type="Pfam" id="PF00696">
    <property type="entry name" value="AA_kinase"/>
    <property type="match status" value="1"/>
</dbReference>
<dbReference type="GO" id="GO:0006526">
    <property type="term" value="P:L-arginine biosynthetic process"/>
    <property type="evidence" value="ECO:0007669"/>
    <property type="project" value="UniProtKB-KW"/>
</dbReference>
<dbReference type="CDD" id="cd04238">
    <property type="entry name" value="AAK_NAGK-like"/>
    <property type="match status" value="1"/>
</dbReference>
<dbReference type="AlphaFoldDB" id="A0A1N7JD25"/>
<dbReference type="GO" id="GO:0005737">
    <property type="term" value="C:cytoplasm"/>
    <property type="evidence" value="ECO:0007669"/>
    <property type="project" value="InterPro"/>
</dbReference>
<evidence type="ECO:0000256" key="8">
    <source>
        <dbReference type="ARBA" id="ARBA00022840"/>
    </source>
</evidence>
<dbReference type="Gene3D" id="3.40.1160.10">
    <property type="entry name" value="Acetylglutamate kinase-like"/>
    <property type="match status" value="1"/>
</dbReference>
<keyword evidence="3" id="KW-0055">Arginine biosynthesis</keyword>
<gene>
    <name evidence="11" type="ORF">SAMN05421687_10570</name>
</gene>
<evidence type="ECO:0000313" key="12">
    <source>
        <dbReference type="Proteomes" id="UP000187608"/>
    </source>
</evidence>
<dbReference type="SUPFAM" id="SSF53633">
    <property type="entry name" value="Carbamate kinase-like"/>
    <property type="match status" value="1"/>
</dbReference>
<dbReference type="STRING" id="570947.SAMN05421687_10570"/>
<keyword evidence="4" id="KW-0028">Amino-acid biosynthesis</keyword>
<dbReference type="PANTHER" id="PTHR23342:SF0">
    <property type="entry name" value="N-ACETYLGLUTAMATE SYNTHASE, MITOCHONDRIAL"/>
    <property type="match status" value="1"/>
</dbReference>
<name>A0A1N7JD25_9BACI</name>
<evidence type="ECO:0000256" key="7">
    <source>
        <dbReference type="ARBA" id="ARBA00022777"/>
    </source>
</evidence>
<dbReference type="InterPro" id="IPR036393">
    <property type="entry name" value="AceGlu_kinase-like_sf"/>
</dbReference>
<dbReference type="InterPro" id="IPR004662">
    <property type="entry name" value="AcgluKinase_fam"/>
</dbReference>
<organism evidence="11 12">
    <name type="scientific">Salimicrobium flavidum</name>
    <dbReference type="NCBI Taxonomy" id="570947"/>
    <lineage>
        <taxon>Bacteria</taxon>
        <taxon>Bacillati</taxon>
        <taxon>Bacillota</taxon>
        <taxon>Bacilli</taxon>
        <taxon>Bacillales</taxon>
        <taxon>Bacillaceae</taxon>
        <taxon>Salimicrobium</taxon>
    </lineage>
</organism>
<protein>
    <recommendedName>
        <fullName evidence="2">acetylglutamate kinase</fullName>
        <ecNumber evidence="2">2.7.2.8</ecNumber>
    </recommendedName>
</protein>
<accession>A0A1N7JD25</accession>
<dbReference type="PANTHER" id="PTHR23342">
    <property type="entry name" value="N-ACETYLGLUTAMATE SYNTHASE"/>
    <property type="match status" value="1"/>
</dbReference>
<dbReference type="Proteomes" id="UP000187608">
    <property type="component" value="Unassembled WGS sequence"/>
</dbReference>
<dbReference type="PIRSF" id="PIRSF000728">
    <property type="entry name" value="NAGK"/>
    <property type="match status" value="1"/>
</dbReference>
<evidence type="ECO:0000259" key="10">
    <source>
        <dbReference type="Pfam" id="PF00696"/>
    </source>
</evidence>
<evidence type="ECO:0000256" key="5">
    <source>
        <dbReference type="ARBA" id="ARBA00022679"/>
    </source>
</evidence>
<evidence type="ECO:0000256" key="9">
    <source>
        <dbReference type="ARBA" id="ARBA00048141"/>
    </source>
</evidence>
<dbReference type="EMBL" id="FTOC01000005">
    <property type="protein sequence ID" value="SIS47292.1"/>
    <property type="molecule type" value="Genomic_DNA"/>
</dbReference>
<keyword evidence="8" id="KW-0067">ATP-binding</keyword>
<dbReference type="NCBIfam" id="TIGR00761">
    <property type="entry name" value="argB"/>
    <property type="match status" value="1"/>
</dbReference>
<dbReference type="InterPro" id="IPR001048">
    <property type="entry name" value="Asp/Glu/Uridylate_kinase"/>
</dbReference>